<dbReference type="Pfam" id="PF12323">
    <property type="entry name" value="HTH_OrfB_IS605"/>
    <property type="match status" value="1"/>
</dbReference>
<keyword evidence="6" id="KW-0238">DNA-binding</keyword>
<feature type="domain" description="Probable transposase IS891/IS1136/IS1341" evidence="8">
    <location>
        <begin position="204"/>
        <end position="306"/>
    </location>
</feature>
<feature type="domain" description="Cas12f1-like TNB" evidence="9">
    <location>
        <begin position="318"/>
        <end position="385"/>
    </location>
</feature>
<dbReference type="Pfam" id="PF07282">
    <property type="entry name" value="Cas12f1-like_TNB"/>
    <property type="match status" value="1"/>
</dbReference>
<dbReference type="Proteomes" id="UP000319335">
    <property type="component" value="Unassembled WGS sequence"/>
</dbReference>
<keyword evidence="4" id="KW-0479">Metal-binding</keyword>
<dbReference type="NCBIfam" id="NF040570">
    <property type="entry name" value="guided_TnpB"/>
    <property type="match status" value="1"/>
</dbReference>
<dbReference type="GO" id="GO:0032196">
    <property type="term" value="P:transposition"/>
    <property type="evidence" value="ECO:0007669"/>
    <property type="project" value="UniProtKB-KW"/>
</dbReference>
<evidence type="ECO:0000256" key="7">
    <source>
        <dbReference type="ARBA" id="ARBA00023172"/>
    </source>
</evidence>
<dbReference type="InterPro" id="IPR010095">
    <property type="entry name" value="Cas12f1-like_TNB"/>
</dbReference>
<protein>
    <submittedName>
        <fullName evidence="11">IS200/IS605 family element transposase accessory protein TnpB</fullName>
    </submittedName>
</protein>
<dbReference type="EMBL" id="VIAQ01000002">
    <property type="protein sequence ID" value="TQD29253.1"/>
    <property type="molecule type" value="Genomic_DNA"/>
</dbReference>
<sequence>MKKGYRYRIYPDKEQITLLEQHFGSVRFVYNRSLFIKNLMYSKFKINVSEVDLNNNLTSLKELHPWLKDLNSQSLQHANRNLLIGFKNFFEGNGAYPTRKNKKNNKFSFQVPQNYQINLSTSQIYLPKIGWMKIVLHRDFLDKEFVENELVTKEVNGEIILDQKLNKKFDILKTLTVSRTSAGRYHASILIDDHVPEPELVEFDENTTVGIDIGIKSFAVLSSGEVIENPRFLKNSLMKLKKLQRAVSRKQKGSRNRRKAIAKLAKQHQLVANQRNDFQHKISMKIISENQAICIEDLNVRGMVNNHCLAQSISDVGWSEFIRKLIYKAEWYGKTIIKIGRFEASSKLCNICGYKKDDLTLNDREWECPSCKTLHDRDLNASFNIKNIALNNLNTAGTAGRACGLTDNGQGEEARSLSF</sequence>
<dbReference type="OrthoDB" id="120490at2157"/>
<name>A0A7Z8P3A6_9EURY</name>
<dbReference type="GO" id="GO:0046872">
    <property type="term" value="F:metal ion binding"/>
    <property type="evidence" value="ECO:0007669"/>
    <property type="project" value="UniProtKB-KW"/>
</dbReference>
<reference evidence="11 12" key="1">
    <citation type="submission" date="2019-06" db="EMBL/GenBank/DDBJ databases">
        <title>Draft genome sequence of Methanolobus vulcani B1d.</title>
        <authorList>
            <person name="Creighbaum A.J."/>
            <person name="Ticak T."/>
            <person name="Hariraju D."/>
            <person name="Arivett B.A."/>
            <person name="Ferguson D.J.Jr."/>
        </authorList>
    </citation>
    <scope>NUCLEOTIDE SEQUENCE [LARGE SCALE GENOMIC DNA]</scope>
    <source>
        <strain evidence="11 12">B1d</strain>
    </source>
</reference>
<dbReference type="InterPro" id="IPR001959">
    <property type="entry name" value="Transposase"/>
</dbReference>
<evidence type="ECO:0000256" key="5">
    <source>
        <dbReference type="ARBA" id="ARBA00022833"/>
    </source>
</evidence>
<proteinExistence type="inferred from homology"/>
<dbReference type="AlphaFoldDB" id="A0A7Z8P3A6"/>
<dbReference type="InterPro" id="IPR051399">
    <property type="entry name" value="RNA-guided_DNA_endo/Transpos"/>
</dbReference>
<evidence type="ECO:0000256" key="1">
    <source>
        <dbReference type="ARBA" id="ARBA00008761"/>
    </source>
</evidence>
<evidence type="ECO:0000256" key="2">
    <source>
        <dbReference type="ARBA" id="ARBA00011044"/>
    </source>
</evidence>
<comment type="similarity">
    <text evidence="1">In the C-terminal section; belongs to the transposase 35 family.</text>
</comment>
<comment type="similarity">
    <text evidence="2">In the N-terminal section; belongs to the transposase 2 family.</text>
</comment>
<gene>
    <name evidence="11" type="ORF">FKV42_00415</name>
</gene>
<evidence type="ECO:0000256" key="4">
    <source>
        <dbReference type="ARBA" id="ARBA00022723"/>
    </source>
</evidence>
<dbReference type="Pfam" id="PF01385">
    <property type="entry name" value="OrfB_IS605"/>
    <property type="match status" value="1"/>
</dbReference>
<evidence type="ECO:0000313" key="12">
    <source>
        <dbReference type="Proteomes" id="UP000319335"/>
    </source>
</evidence>
<keyword evidence="12" id="KW-1185">Reference proteome</keyword>
<keyword evidence="7" id="KW-0233">DNA recombination</keyword>
<comment type="caution">
    <text evidence="11">The sequence shown here is derived from an EMBL/GenBank/DDBJ whole genome shotgun (WGS) entry which is preliminary data.</text>
</comment>
<dbReference type="PANTHER" id="PTHR30405">
    <property type="entry name" value="TRANSPOSASE"/>
    <property type="match status" value="1"/>
</dbReference>
<organism evidence="11 12">
    <name type="scientific">Methanolobus vulcani</name>
    <dbReference type="NCBI Taxonomy" id="38026"/>
    <lineage>
        <taxon>Archaea</taxon>
        <taxon>Methanobacteriati</taxon>
        <taxon>Methanobacteriota</taxon>
        <taxon>Stenosarchaea group</taxon>
        <taxon>Methanomicrobia</taxon>
        <taxon>Methanosarcinales</taxon>
        <taxon>Methanosarcinaceae</taxon>
        <taxon>Methanolobus</taxon>
    </lineage>
</organism>
<dbReference type="RefSeq" id="WP_154808279.1">
    <property type="nucleotide sequence ID" value="NZ_VIAQ01000002.1"/>
</dbReference>
<dbReference type="PANTHER" id="PTHR30405:SF11">
    <property type="entry name" value="RNA-GUIDED DNA ENDONUCLEASE RV2885C-RELATED"/>
    <property type="match status" value="1"/>
</dbReference>
<keyword evidence="5" id="KW-0862">Zinc</keyword>
<evidence type="ECO:0000256" key="3">
    <source>
        <dbReference type="ARBA" id="ARBA00022578"/>
    </source>
</evidence>
<dbReference type="NCBIfam" id="TIGR01766">
    <property type="entry name" value="IS200/IS605 family accessory protein TnpB-like domain"/>
    <property type="match status" value="1"/>
</dbReference>
<dbReference type="InterPro" id="IPR021027">
    <property type="entry name" value="Transposase_put_HTH"/>
</dbReference>
<evidence type="ECO:0000256" key="6">
    <source>
        <dbReference type="ARBA" id="ARBA00023125"/>
    </source>
</evidence>
<dbReference type="GO" id="GO:0006310">
    <property type="term" value="P:DNA recombination"/>
    <property type="evidence" value="ECO:0007669"/>
    <property type="project" value="UniProtKB-KW"/>
</dbReference>
<keyword evidence="3" id="KW-0815">Transposition</keyword>
<evidence type="ECO:0000259" key="9">
    <source>
        <dbReference type="Pfam" id="PF07282"/>
    </source>
</evidence>
<feature type="domain" description="Transposase putative helix-turn-helix" evidence="10">
    <location>
        <begin position="1"/>
        <end position="38"/>
    </location>
</feature>
<accession>A0A7Z8P3A6</accession>
<dbReference type="GO" id="GO:0003677">
    <property type="term" value="F:DNA binding"/>
    <property type="evidence" value="ECO:0007669"/>
    <property type="project" value="UniProtKB-KW"/>
</dbReference>
<evidence type="ECO:0000259" key="10">
    <source>
        <dbReference type="Pfam" id="PF12323"/>
    </source>
</evidence>
<evidence type="ECO:0000259" key="8">
    <source>
        <dbReference type="Pfam" id="PF01385"/>
    </source>
</evidence>
<evidence type="ECO:0000313" key="11">
    <source>
        <dbReference type="EMBL" id="TQD29253.1"/>
    </source>
</evidence>